<dbReference type="Proteomes" id="UP000597444">
    <property type="component" value="Unassembled WGS sequence"/>
</dbReference>
<keyword evidence="2" id="KW-0418">Kinase</keyword>
<dbReference type="SUPFAM" id="SSF53067">
    <property type="entry name" value="Actin-like ATPase domain"/>
    <property type="match status" value="1"/>
</dbReference>
<dbReference type="InterPro" id="IPR003836">
    <property type="entry name" value="Glucokinase"/>
</dbReference>
<name>A0A8J3N3E1_9CHLR</name>
<sequence length="176" mass="19169">MLLAGDIGGTKTNLAIFSIKDELRTPLKEETFPSAHYASLAELIREFLADSTFPIERACFGVPGPVMDGKAKITNLPWVLEEEQLQNELDIPSVCLLNDLMAMAHAVPLLEAADLATLNVGEPETHETMAVIAPGTGLGEAFLTWGGNYYYAHPSEGDILTLRQPIRWRLACSAIC</sequence>
<evidence type="ECO:0000256" key="3">
    <source>
        <dbReference type="RuleBase" id="RU004046"/>
    </source>
</evidence>
<keyword evidence="1" id="KW-0808">Transferase</keyword>
<dbReference type="PANTHER" id="PTHR47363:SF1">
    <property type="entry name" value="GLUCOKINASE"/>
    <property type="match status" value="1"/>
</dbReference>
<dbReference type="CDD" id="cd24008">
    <property type="entry name" value="ASKHA_NBD_GLK"/>
    <property type="match status" value="1"/>
</dbReference>
<dbReference type="InterPro" id="IPR043129">
    <property type="entry name" value="ATPase_NBD"/>
</dbReference>
<dbReference type="AlphaFoldDB" id="A0A8J3N3E1"/>
<keyword evidence="5" id="KW-1185">Reference proteome</keyword>
<accession>A0A8J3N3E1</accession>
<reference evidence="4" key="1">
    <citation type="submission" date="2020-10" db="EMBL/GenBank/DDBJ databases">
        <title>Taxonomic study of unclassified bacteria belonging to the class Ktedonobacteria.</title>
        <authorList>
            <person name="Yabe S."/>
            <person name="Wang C.M."/>
            <person name="Zheng Y."/>
            <person name="Sakai Y."/>
            <person name="Cavaletti L."/>
            <person name="Monciardini P."/>
            <person name="Donadio S."/>
        </authorList>
    </citation>
    <scope>NUCLEOTIDE SEQUENCE</scope>
    <source>
        <strain evidence="4">ID150040</strain>
    </source>
</reference>
<organism evidence="4 5">
    <name type="scientific">Reticulibacter mediterranei</name>
    <dbReference type="NCBI Taxonomy" id="2778369"/>
    <lineage>
        <taxon>Bacteria</taxon>
        <taxon>Bacillati</taxon>
        <taxon>Chloroflexota</taxon>
        <taxon>Ktedonobacteria</taxon>
        <taxon>Ktedonobacterales</taxon>
        <taxon>Reticulibacteraceae</taxon>
        <taxon>Reticulibacter</taxon>
    </lineage>
</organism>
<dbReference type="GO" id="GO:0006096">
    <property type="term" value="P:glycolytic process"/>
    <property type="evidence" value="ECO:0007669"/>
    <property type="project" value="InterPro"/>
</dbReference>
<evidence type="ECO:0008006" key="6">
    <source>
        <dbReference type="Google" id="ProtNLM"/>
    </source>
</evidence>
<dbReference type="GO" id="GO:0004340">
    <property type="term" value="F:glucokinase activity"/>
    <property type="evidence" value="ECO:0007669"/>
    <property type="project" value="InterPro"/>
</dbReference>
<evidence type="ECO:0000256" key="2">
    <source>
        <dbReference type="ARBA" id="ARBA00022777"/>
    </source>
</evidence>
<dbReference type="Pfam" id="PF02685">
    <property type="entry name" value="Glucokinase"/>
    <property type="match status" value="1"/>
</dbReference>
<gene>
    <name evidence="4" type="ORF">KSF_070920</name>
</gene>
<comment type="caution">
    <text evidence="4">The sequence shown here is derived from an EMBL/GenBank/DDBJ whole genome shotgun (WGS) entry which is preliminary data.</text>
</comment>
<dbReference type="PANTHER" id="PTHR47363">
    <property type="entry name" value="GLUCOKINASE"/>
    <property type="match status" value="1"/>
</dbReference>
<evidence type="ECO:0000313" key="5">
    <source>
        <dbReference type="Proteomes" id="UP000597444"/>
    </source>
</evidence>
<dbReference type="GO" id="GO:0005536">
    <property type="term" value="F:D-glucose binding"/>
    <property type="evidence" value="ECO:0007669"/>
    <property type="project" value="InterPro"/>
</dbReference>
<evidence type="ECO:0000256" key="1">
    <source>
        <dbReference type="ARBA" id="ARBA00022679"/>
    </source>
</evidence>
<comment type="similarity">
    <text evidence="3">Belongs to the bacterial glucokinase family.</text>
</comment>
<evidence type="ECO:0000313" key="4">
    <source>
        <dbReference type="EMBL" id="GHO97044.1"/>
    </source>
</evidence>
<dbReference type="EMBL" id="BNJK01000001">
    <property type="protein sequence ID" value="GHO97044.1"/>
    <property type="molecule type" value="Genomic_DNA"/>
</dbReference>
<proteinExistence type="inferred from homology"/>
<dbReference type="GO" id="GO:0005524">
    <property type="term" value="F:ATP binding"/>
    <property type="evidence" value="ECO:0007669"/>
    <property type="project" value="InterPro"/>
</dbReference>
<protein>
    <recommendedName>
        <fullName evidence="6">Glucokinase</fullName>
    </recommendedName>
</protein>
<dbReference type="Gene3D" id="3.30.420.40">
    <property type="match status" value="1"/>
</dbReference>